<reference evidence="1 2" key="1">
    <citation type="journal article" date="2009" name="BMC Genomics">
        <title>The complete genome sequence of Xanthomonas albilineans provides new insights into the reductive genome evolution of the xylem-limited Xanthomonadaceae.</title>
        <authorList>
            <person name="Pieretti I."/>
            <person name="Royer M."/>
            <person name="Barbe V."/>
            <person name="Carrere S."/>
            <person name="Koebnik R."/>
            <person name="Cociancich S."/>
            <person name="Couloux A."/>
            <person name="Darrasse A."/>
            <person name="Gouzy J."/>
            <person name="Jacques M.A."/>
            <person name="Lauber E."/>
            <person name="Manceau C."/>
            <person name="Mangenot S."/>
            <person name="Poussier S."/>
            <person name="Segurens B."/>
            <person name="Szurek B."/>
            <person name="Verdier V."/>
            <person name="Arlat M."/>
            <person name="Rott P."/>
        </authorList>
    </citation>
    <scope>NUCLEOTIDE SEQUENCE [LARGE SCALE GENOMIC DNA]</scope>
    <source>
        <strain evidence="2">GPE PC73 / CFBP 7063</strain>
    </source>
</reference>
<dbReference type="AlphaFoldDB" id="D2UD61"/>
<dbReference type="InterPro" id="IPR029045">
    <property type="entry name" value="ClpP/crotonase-like_dom_sf"/>
</dbReference>
<keyword evidence="2" id="KW-1185">Reference proteome</keyword>
<evidence type="ECO:0000313" key="2">
    <source>
        <dbReference type="Proteomes" id="UP000001890"/>
    </source>
</evidence>
<dbReference type="NCBIfam" id="NF042431">
    <property type="entry name" value="EnCoAhydt_DpgB"/>
    <property type="match status" value="1"/>
</dbReference>
<protein>
    <submittedName>
        <fullName evidence="1">Hypothetical enoyl-coa hydratase/isomerase protein</fullName>
    </submittedName>
</protein>
<dbReference type="eggNOG" id="COG1024">
    <property type="taxonomic scope" value="Bacteria"/>
</dbReference>
<dbReference type="KEGG" id="xal:XALC_1060"/>
<dbReference type="PATRIC" id="fig|29447.3.peg.1054"/>
<dbReference type="InterPro" id="IPR053545">
    <property type="entry name" value="Enoyl-CoA_hydratase-like"/>
</dbReference>
<dbReference type="GeneID" id="57876375"/>
<gene>
    <name evidence="1" type="ordered locus">XALc_1060</name>
</gene>
<name>D2UD61_XANAP</name>
<proteinExistence type="predicted"/>
<dbReference type="EMBL" id="FP565176">
    <property type="protein sequence ID" value="CBA15575.1"/>
    <property type="molecule type" value="Genomic_DNA"/>
</dbReference>
<dbReference type="STRING" id="380358.XALC_1060"/>
<accession>D2UD61</accession>
<dbReference type="GO" id="GO:0016853">
    <property type="term" value="F:isomerase activity"/>
    <property type="evidence" value="ECO:0007669"/>
    <property type="project" value="UniProtKB-KW"/>
</dbReference>
<sequence>MKHLSNPALHVVHLDIDATSMLSEALIQRISLACDEVEDTAMPAVLLLHLRGTATLPADVSWPGLVSLDVVGRWEKAMRRFERLEGLSLACIENACTAGMLDVLLAVDRSIAMPGASIRMHSGEAAWPSMAMRRMSTHLGIGAARAVFLFETQLDCARMAQLGVVHQVSDDPQGLISTWLASLAGVDMQVLPSRRLLLLEGAAHSYEQAVGQHLAACDMELRRRQRRVAQQTPAEHAQDTCVRMAST</sequence>
<dbReference type="Proteomes" id="UP000001890">
    <property type="component" value="Chromosome"/>
</dbReference>
<keyword evidence="1" id="KW-0413">Isomerase</keyword>
<dbReference type="RefSeq" id="WP_012915583.1">
    <property type="nucleotide sequence ID" value="NC_013722.1"/>
</dbReference>
<dbReference type="Gene3D" id="3.90.226.10">
    <property type="entry name" value="2-enoyl-CoA Hydratase, Chain A, domain 1"/>
    <property type="match status" value="1"/>
</dbReference>
<evidence type="ECO:0000313" key="1">
    <source>
        <dbReference type="EMBL" id="CBA15575.1"/>
    </source>
</evidence>
<dbReference type="OrthoDB" id="6006525at2"/>
<organism evidence="1 2">
    <name type="scientific">Xanthomonas albilineans (strain GPE PC73 / CFBP 7063)</name>
    <dbReference type="NCBI Taxonomy" id="380358"/>
    <lineage>
        <taxon>Bacteria</taxon>
        <taxon>Pseudomonadati</taxon>
        <taxon>Pseudomonadota</taxon>
        <taxon>Gammaproteobacteria</taxon>
        <taxon>Lysobacterales</taxon>
        <taxon>Lysobacteraceae</taxon>
        <taxon>Xanthomonas</taxon>
    </lineage>
</organism>
<dbReference type="SUPFAM" id="SSF52096">
    <property type="entry name" value="ClpP/crotonase"/>
    <property type="match status" value="1"/>
</dbReference>